<keyword evidence="2" id="KW-0255">Endonuclease</keyword>
<comment type="caution">
    <text evidence="2">The sequence shown here is derived from an EMBL/GenBank/DDBJ whole genome shotgun (WGS) entry which is preliminary data.</text>
</comment>
<organism evidence="2 3">
    <name type="scientific">Pedobacter vanadiisoli</name>
    <dbReference type="NCBI Taxonomy" id="1761975"/>
    <lineage>
        <taxon>Bacteria</taxon>
        <taxon>Pseudomonadati</taxon>
        <taxon>Bacteroidota</taxon>
        <taxon>Sphingobacteriia</taxon>
        <taxon>Sphingobacteriales</taxon>
        <taxon>Sphingobacteriaceae</taxon>
        <taxon>Pedobacter</taxon>
    </lineage>
</organism>
<dbReference type="InterPro" id="IPR004843">
    <property type="entry name" value="Calcineurin-like_PHP"/>
</dbReference>
<dbReference type="EMBL" id="JBHULL010000005">
    <property type="protein sequence ID" value="MFD2581824.1"/>
    <property type="molecule type" value="Genomic_DNA"/>
</dbReference>
<dbReference type="InterPro" id="IPR026336">
    <property type="entry name" value="PdeM-like"/>
</dbReference>
<reference evidence="3" key="1">
    <citation type="journal article" date="2019" name="Int. J. Syst. Evol. Microbiol.">
        <title>The Global Catalogue of Microorganisms (GCM) 10K type strain sequencing project: providing services to taxonomists for standard genome sequencing and annotation.</title>
        <authorList>
            <consortium name="The Broad Institute Genomics Platform"/>
            <consortium name="The Broad Institute Genome Sequencing Center for Infectious Disease"/>
            <person name="Wu L."/>
            <person name="Ma J."/>
        </authorList>
    </citation>
    <scope>NUCLEOTIDE SEQUENCE [LARGE SCALE GENOMIC DNA]</scope>
    <source>
        <strain evidence="3">KCTC 42866</strain>
    </source>
</reference>
<evidence type="ECO:0000313" key="2">
    <source>
        <dbReference type="EMBL" id="MFD2581824.1"/>
    </source>
</evidence>
<evidence type="ECO:0000259" key="1">
    <source>
        <dbReference type="Pfam" id="PF00149"/>
    </source>
</evidence>
<evidence type="ECO:0000313" key="3">
    <source>
        <dbReference type="Proteomes" id="UP001597461"/>
    </source>
</evidence>
<dbReference type="GO" id="GO:0016874">
    <property type="term" value="F:ligase activity"/>
    <property type="evidence" value="ECO:0007669"/>
    <property type="project" value="UniProtKB-KW"/>
</dbReference>
<dbReference type="PANTHER" id="PTHR39323">
    <property type="entry name" value="BLR1149 PROTEIN"/>
    <property type="match status" value="1"/>
</dbReference>
<keyword evidence="2" id="KW-0540">Nuclease</keyword>
<dbReference type="InterPro" id="IPR029052">
    <property type="entry name" value="Metallo-depent_PP-like"/>
</dbReference>
<dbReference type="PIRSF" id="PIRSF000887">
    <property type="entry name" value="Pesterase_MJ0037"/>
    <property type="match status" value="1"/>
</dbReference>
<gene>
    <name evidence="2" type="primary">pdeM</name>
    <name evidence="2" type="ORF">ACFSR6_04930</name>
</gene>
<keyword evidence="2" id="KW-0436">Ligase</keyword>
<dbReference type="EC" id="3.1.-.-" evidence="2"/>
<dbReference type="Pfam" id="PF00149">
    <property type="entry name" value="Metallophos"/>
    <property type="match status" value="1"/>
</dbReference>
<dbReference type="InterPro" id="IPR024173">
    <property type="entry name" value="Pesterase_MJ0037-like"/>
</dbReference>
<feature type="domain" description="Calcineurin-like phosphoesterase" evidence="1">
    <location>
        <begin position="25"/>
        <end position="123"/>
    </location>
</feature>
<dbReference type="NCBIfam" id="TIGR04123">
    <property type="entry name" value="P_estr_lig_assc"/>
    <property type="match status" value="1"/>
</dbReference>
<dbReference type="PANTHER" id="PTHR39323:SF1">
    <property type="entry name" value="BLR1149 PROTEIN"/>
    <property type="match status" value="1"/>
</dbReference>
<proteinExistence type="predicted"/>
<dbReference type="RefSeq" id="WP_379075737.1">
    <property type="nucleotide sequence ID" value="NZ_JBHULL010000005.1"/>
</dbReference>
<name>A0ABW5MHA4_9SPHI</name>
<dbReference type="Proteomes" id="UP001597461">
    <property type="component" value="Unassembled WGS sequence"/>
</dbReference>
<accession>A0ABW5MHA4</accession>
<protein>
    <submittedName>
        <fullName evidence="2">Ligase-associated DNA damage response endonuclease PdeM</fullName>
        <ecNumber evidence="2">3.1.-.-</ecNumber>
    </submittedName>
</protein>
<keyword evidence="3" id="KW-1185">Reference proteome</keyword>
<dbReference type="SUPFAM" id="SSF56300">
    <property type="entry name" value="Metallo-dependent phosphatases"/>
    <property type="match status" value="1"/>
</dbReference>
<keyword evidence="2" id="KW-0378">Hydrolase</keyword>
<dbReference type="GO" id="GO:0016787">
    <property type="term" value="F:hydrolase activity"/>
    <property type="evidence" value="ECO:0007669"/>
    <property type="project" value="UniProtKB-KW"/>
</dbReference>
<sequence length="212" mass="24106">MTITCQGEKLILDKERALFLPKHQLLAISDIHLGKSAHFRQAGLQVPATIAQTDLQRLSLLIKQYHPKTLLINGDMFHHGLNTDIDEFSAWKKQYQELNFLLVKGNHDRLSDANYAAMDIDIHESSFCLGPFCFIHQAPNYTEEELYPISGHIHPGVTIVGKAKQRLKFPCFYFGKEYALLPAFSLFTGLYNIYPKASERIFAVTPKSVLEV</sequence>
<dbReference type="GO" id="GO:0004519">
    <property type="term" value="F:endonuclease activity"/>
    <property type="evidence" value="ECO:0007669"/>
    <property type="project" value="UniProtKB-KW"/>
</dbReference>
<dbReference type="Gene3D" id="3.60.21.10">
    <property type="match status" value="1"/>
</dbReference>